<feature type="non-terminal residue" evidence="2">
    <location>
        <position position="1"/>
    </location>
</feature>
<comment type="caution">
    <text evidence="2">The sequence shown here is derived from an EMBL/GenBank/DDBJ whole genome shotgun (WGS) entry which is preliminary data.</text>
</comment>
<dbReference type="AlphaFoldDB" id="A0A267ELB8"/>
<evidence type="ECO:0000313" key="2">
    <source>
        <dbReference type="EMBL" id="PAA61562.1"/>
    </source>
</evidence>
<feature type="transmembrane region" description="Helical" evidence="1">
    <location>
        <begin position="77"/>
        <end position="96"/>
    </location>
</feature>
<dbReference type="EMBL" id="NIVC01002018">
    <property type="protein sequence ID" value="PAA61562.1"/>
    <property type="molecule type" value="Genomic_DNA"/>
</dbReference>
<reference evidence="2 3" key="1">
    <citation type="submission" date="2017-06" db="EMBL/GenBank/DDBJ databases">
        <title>A platform for efficient transgenesis in Macrostomum lignano, a flatworm model organism for stem cell research.</title>
        <authorList>
            <person name="Berezikov E."/>
        </authorList>
    </citation>
    <scope>NUCLEOTIDE SEQUENCE [LARGE SCALE GENOMIC DNA]</scope>
    <source>
        <strain evidence="2">DV1</strain>
        <tissue evidence="2">Whole organism</tissue>
    </source>
</reference>
<dbReference type="SUPFAM" id="SSF53335">
    <property type="entry name" value="S-adenosyl-L-methionine-dependent methyltransferases"/>
    <property type="match status" value="1"/>
</dbReference>
<gene>
    <name evidence="2" type="ORF">BOX15_Mlig034579g1</name>
</gene>
<protein>
    <recommendedName>
        <fullName evidence="4">Methyltransferase FkbM domain-containing protein</fullName>
    </recommendedName>
</protein>
<name>A0A267ELB8_9PLAT</name>
<evidence type="ECO:0008006" key="4">
    <source>
        <dbReference type="Google" id="ProtNLM"/>
    </source>
</evidence>
<accession>A0A267ELB8</accession>
<proteinExistence type="predicted"/>
<organism evidence="2 3">
    <name type="scientific">Macrostomum lignano</name>
    <dbReference type="NCBI Taxonomy" id="282301"/>
    <lineage>
        <taxon>Eukaryota</taxon>
        <taxon>Metazoa</taxon>
        <taxon>Spiralia</taxon>
        <taxon>Lophotrochozoa</taxon>
        <taxon>Platyhelminthes</taxon>
        <taxon>Rhabditophora</taxon>
        <taxon>Macrostomorpha</taxon>
        <taxon>Macrostomida</taxon>
        <taxon>Macrostomidae</taxon>
        <taxon>Macrostomum</taxon>
    </lineage>
</organism>
<keyword evidence="1" id="KW-0472">Membrane</keyword>
<keyword evidence="3" id="KW-1185">Reference proteome</keyword>
<sequence length="425" mass="48616">TGSNCGAACEKGLLWCMDSVQWKAKFALIKHVRHLTEKSTTRVANRFRPAGIQPKSFVSSAMHRKRVRCCSVRKRPVFLLGAVCTASVLCWLILHLRADTLSATRCAGFSELSSVNFLHDGMRRRLCQNITAFTIIGGKFPLCQLPDRLPLSIEHEVRRAAAVDHLTSRVADRNITIFKYRGRGLVSRTSFRSQSWELQLVSRLIDIMRALSKSEVTFLDVGSDIGVYSLQAVDAGIATVAVDWNIRNLVRLRLSARKLRARPGLLRLFWAFFHTRVSIRYLQYDAESCKLVGARDGSGSPKSAVVRDTVPVATGLGDDLIPHLRTRFVVMKIHFETRERDFFESSAKLIDERQVVVVLMEWRRSYFYDSAAMSPNYGRLVNFFTSRFFVLMSPITLKRLNPEDIRDWDTIWVRWDYVHIVKRTL</sequence>
<evidence type="ECO:0000256" key="1">
    <source>
        <dbReference type="SAM" id="Phobius"/>
    </source>
</evidence>
<keyword evidence="1" id="KW-1133">Transmembrane helix</keyword>
<keyword evidence="1" id="KW-0812">Transmembrane</keyword>
<evidence type="ECO:0000313" key="3">
    <source>
        <dbReference type="Proteomes" id="UP000215902"/>
    </source>
</evidence>
<dbReference type="InterPro" id="IPR029063">
    <property type="entry name" value="SAM-dependent_MTases_sf"/>
</dbReference>
<dbReference type="Proteomes" id="UP000215902">
    <property type="component" value="Unassembled WGS sequence"/>
</dbReference>